<dbReference type="AlphaFoldDB" id="A0A1R2BLW2"/>
<evidence type="ECO:0000313" key="2">
    <source>
        <dbReference type="EMBL" id="OMJ77746.1"/>
    </source>
</evidence>
<feature type="transmembrane region" description="Helical" evidence="1">
    <location>
        <begin position="12"/>
        <end position="38"/>
    </location>
</feature>
<proteinExistence type="predicted"/>
<feature type="transmembrane region" description="Helical" evidence="1">
    <location>
        <begin position="83"/>
        <end position="106"/>
    </location>
</feature>
<evidence type="ECO:0000256" key="1">
    <source>
        <dbReference type="SAM" id="Phobius"/>
    </source>
</evidence>
<dbReference type="Proteomes" id="UP000187209">
    <property type="component" value="Unassembled WGS sequence"/>
</dbReference>
<sequence length="215" mass="24287">MIIEKARQKLLILSISIWNYIFIVINLLILCLMLGSLLSQEWVSGQDWYGGILRVNGGTYSGKHYSSIPCENSNCIFNLLETAGIIMIVFELLSLLCLLVWLTEIVYHTKGMNVLKLWIRYLILSGILIFHFVGIITWGAVTKLKFNSGEVRSKTGPALSVAVSVILPVSIGVYLIVFKHPKSEKEHIPSMDSVRIEQRHSWGNVKSVEEPDNRN</sequence>
<organism evidence="2 3">
    <name type="scientific">Stentor coeruleus</name>
    <dbReference type="NCBI Taxonomy" id="5963"/>
    <lineage>
        <taxon>Eukaryota</taxon>
        <taxon>Sar</taxon>
        <taxon>Alveolata</taxon>
        <taxon>Ciliophora</taxon>
        <taxon>Postciliodesmatophora</taxon>
        <taxon>Heterotrichea</taxon>
        <taxon>Heterotrichida</taxon>
        <taxon>Stentoridae</taxon>
        <taxon>Stentor</taxon>
    </lineage>
</organism>
<protein>
    <submittedName>
        <fullName evidence="2">Uncharacterized protein</fullName>
    </submittedName>
</protein>
<keyword evidence="1" id="KW-0812">Transmembrane</keyword>
<accession>A0A1R2BLW2</accession>
<comment type="caution">
    <text evidence="2">The sequence shown here is derived from an EMBL/GenBank/DDBJ whole genome shotgun (WGS) entry which is preliminary data.</text>
</comment>
<keyword evidence="1" id="KW-1133">Transmembrane helix</keyword>
<evidence type="ECO:0000313" key="3">
    <source>
        <dbReference type="Proteomes" id="UP000187209"/>
    </source>
</evidence>
<feature type="transmembrane region" description="Helical" evidence="1">
    <location>
        <begin position="118"/>
        <end position="138"/>
    </location>
</feature>
<dbReference type="EMBL" id="MPUH01000558">
    <property type="protein sequence ID" value="OMJ77746.1"/>
    <property type="molecule type" value="Genomic_DNA"/>
</dbReference>
<keyword evidence="1" id="KW-0472">Membrane</keyword>
<keyword evidence="3" id="KW-1185">Reference proteome</keyword>
<gene>
    <name evidence="2" type="ORF">SteCoe_22576</name>
</gene>
<name>A0A1R2BLW2_9CILI</name>
<reference evidence="2 3" key="1">
    <citation type="submission" date="2016-11" db="EMBL/GenBank/DDBJ databases">
        <title>The macronuclear genome of Stentor coeruleus: a giant cell with tiny introns.</title>
        <authorList>
            <person name="Slabodnick M."/>
            <person name="Ruby J.G."/>
            <person name="Reiff S.B."/>
            <person name="Swart E.C."/>
            <person name="Gosai S."/>
            <person name="Prabakaran S."/>
            <person name="Witkowska E."/>
            <person name="Larue G.E."/>
            <person name="Fisher S."/>
            <person name="Freeman R.M."/>
            <person name="Gunawardena J."/>
            <person name="Chu W."/>
            <person name="Stover N.A."/>
            <person name="Gregory B.D."/>
            <person name="Nowacki M."/>
            <person name="Derisi J."/>
            <person name="Roy S.W."/>
            <person name="Marshall W.F."/>
            <person name="Sood P."/>
        </authorList>
    </citation>
    <scope>NUCLEOTIDE SEQUENCE [LARGE SCALE GENOMIC DNA]</scope>
    <source>
        <strain evidence="2">WM001</strain>
    </source>
</reference>
<feature type="transmembrane region" description="Helical" evidence="1">
    <location>
        <begin position="158"/>
        <end position="178"/>
    </location>
</feature>